<evidence type="ECO:0000256" key="5">
    <source>
        <dbReference type="ARBA" id="ARBA00022833"/>
    </source>
</evidence>
<gene>
    <name evidence="8" type="ORF">HY076_03150</name>
</gene>
<keyword evidence="6" id="KW-0732">Signal</keyword>
<keyword evidence="5" id="KW-0862">Zinc</keyword>
<dbReference type="AlphaFoldDB" id="A0A9D6L5Z7"/>
<dbReference type="GO" id="GO:0016787">
    <property type="term" value="F:hydrolase activity"/>
    <property type="evidence" value="ECO:0007669"/>
    <property type="project" value="UniProtKB-KW"/>
</dbReference>
<dbReference type="Pfam" id="PF00753">
    <property type="entry name" value="Lactamase_B"/>
    <property type="match status" value="1"/>
</dbReference>
<evidence type="ECO:0000259" key="7">
    <source>
        <dbReference type="Pfam" id="PF00753"/>
    </source>
</evidence>
<evidence type="ECO:0000256" key="2">
    <source>
        <dbReference type="ARBA" id="ARBA00007749"/>
    </source>
</evidence>
<dbReference type="PANTHER" id="PTHR42978:SF7">
    <property type="entry name" value="METALLO-HYDROLASE RV2300C-RELATED"/>
    <property type="match status" value="1"/>
</dbReference>
<dbReference type="InterPro" id="IPR051013">
    <property type="entry name" value="MBL_superfamily_lactonases"/>
</dbReference>
<evidence type="ECO:0000256" key="4">
    <source>
        <dbReference type="ARBA" id="ARBA00022801"/>
    </source>
</evidence>
<organism evidence="8 9">
    <name type="scientific">Eiseniibacteriota bacterium</name>
    <dbReference type="NCBI Taxonomy" id="2212470"/>
    <lineage>
        <taxon>Bacteria</taxon>
        <taxon>Candidatus Eiseniibacteriota</taxon>
    </lineage>
</organism>
<dbReference type="Proteomes" id="UP000807850">
    <property type="component" value="Unassembled WGS sequence"/>
</dbReference>
<accession>A0A9D6L5Z7</accession>
<evidence type="ECO:0000256" key="6">
    <source>
        <dbReference type="SAM" id="SignalP"/>
    </source>
</evidence>
<proteinExistence type="inferred from homology"/>
<feature type="chain" id="PRO_5039512476" evidence="6">
    <location>
        <begin position="24"/>
        <end position="286"/>
    </location>
</feature>
<dbReference type="Gene3D" id="3.60.15.10">
    <property type="entry name" value="Ribonuclease Z/Hydroxyacylglutathione hydrolase-like"/>
    <property type="match status" value="1"/>
</dbReference>
<feature type="domain" description="Metallo-beta-lactamase" evidence="7">
    <location>
        <begin position="80"/>
        <end position="267"/>
    </location>
</feature>
<feature type="signal peptide" evidence="6">
    <location>
        <begin position="1"/>
        <end position="23"/>
    </location>
</feature>
<keyword evidence="3" id="KW-0479">Metal-binding</keyword>
<dbReference type="EMBL" id="JACQAY010000090">
    <property type="protein sequence ID" value="MBI3539251.1"/>
    <property type="molecule type" value="Genomic_DNA"/>
</dbReference>
<reference evidence="8" key="1">
    <citation type="submission" date="2020-07" db="EMBL/GenBank/DDBJ databases">
        <title>Huge and variable diversity of episymbiotic CPR bacteria and DPANN archaea in groundwater ecosystems.</title>
        <authorList>
            <person name="He C.Y."/>
            <person name="Keren R."/>
            <person name="Whittaker M."/>
            <person name="Farag I.F."/>
            <person name="Doudna J."/>
            <person name="Cate J.H.D."/>
            <person name="Banfield J.F."/>
        </authorList>
    </citation>
    <scope>NUCLEOTIDE SEQUENCE</scope>
    <source>
        <strain evidence="8">NC_groundwater_928_Pr1_S-0.2um_72_17</strain>
    </source>
</reference>
<evidence type="ECO:0000313" key="9">
    <source>
        <dbReference type="Proteomes" id="UP000807850"/>
    </source>
</evidence>
<dbReference type="InterPro" id="IPR036866">
    <property type="entry name" value="RibonucZ/Hydroxyglut_hydro"/>
</dbReference>
<dbReference type="GO" id="GO:0046872">
    <property type="term" value="F:metal ion binding"/>
    <property type="evidence" value="ECO:0007669"/>
    <property type="project" value="UniProtKB-KW"/>
</dbReference>
<comment type="caution">
    <text evidence="8">The sequence shown here is derived from an EMBL/GenBank/DDBJ whole genome shotgun (WGS) entry which is preliminary data.</text>
</comment>
<evidence type="ECO:0000313" key="8">
    <source>
        <dbReference type="EMBL" id="MBI3539251.1"/>
    </source>
</evidence>
<dbReference type="SUPFAM" id="SSF56281">
    <property type="entry name" value="Metallo-hydrolase/oxidoreductase"/>
    <property type="match status" value="1"/>
</dbReference>
<dbReference type="PANTHER" id="PTHR42978">
    <property type="entry name" value="QUORUM-QUENCHING LACTONASE YTNP-RELATED-RELATED"/>
    <property type="match status" value="1"/>
</dbReference>
<dbReference type="InterPro" id="IPR001279">
    <property type="entry name" value="Metallo-B-lactamas"/>
</dbReference>
<dbReference type="CDD" id="cd07729">
    <property type="entry name" value="AHL_lactonase_MBL-fold"/>
    <property type="match status" value="1"/>
</dbReference>
<comment type="cofactor">
    <cofactor evidence="1">
        <name>Zn(2+)</name>
        <dbReference type="ChEBI" id="CHEBI:29105"/>
    </cofactor>
</comment>
<name>A0A9D6L5Z7_UNCEI</name>
<sequence>MRRAPVLLLATLCASFVPGAPSAATAPAWQVHAIRYATVKAFPVRALVTGADSTRTLDIAMMFWLMQGPGEPGGPRVRRILLDAGFYRPKFLDTWKPAEFVPPSEALQRFGIAPDSITDIIISHVHWDHLDGADLFPNARIWIQREEYGYYVRDDGTPTHGAIDSLDAAMLAQMMKAGRVKLVDGDAQEIVPGITAYTGGKHTFASEYLTVRLAKGTAVLASDNCYLYENLERHAPIAQTLDSTSNLAAQDRMKRLASSPRLIVPGHDPAVFERFHLVRPGVARIE</sequence>
<evidence type="ECO:0000256" key="3">
    <source>
        <dbReference type="ARBA" id="ARBA00022723"/>
    </source>
</evidence>
<comment type="similarity">
    <text evidence="2">Belongs to the metallo-beta-lactamase superfamily.</text>
</comment>
<keyword evidence="4" id="KW-0378">Hydrolase</keyword>
<protein>
    <submittedName>
        <fullName evidence="8">N-acyl homoserine lactonase family protein</fullName>
    </submittedName>
</protein>
<evidence type="ECO:0000256" key="1">
    <source>
        <dbReference type="ARBA" id="ARBA00001947"/>
    </source>
</evidence>